<evidence type="ECO:0000313" key="9">
    <source>
        <dbReference type="Proteomes" id="UP000477311"/>
    </source>
</evidence>
<dbReference type="InterPro" id="IPR004099">
    <property type="entry name" value="Pyr_nucl-diS_OxRdtase_dimer"/>
</dbReference>
<dbReference type="Proteomes" id="UP000477311">
    <property type="component" value="Unassembled WGS sequence"/>
</dbReference>
<evidence type="ECO:0000256" key="6">
    <source>
        <dbReference type="ARBA" id="ARBA00023284"/>
    </source>
</evidence>
<evidence type="ECO:0000256" key="1">
    <source>
        <dbReference type="ARBA" id="ARBA00001974"/>
    </source>
</evidence>
<keyword evidence="5" id="KW-0560">Oxidoreductase</keyword>
<evidence type="ECO:0000256" key="4">
    <source>
        <dbReference type="ARBA" id="ARBA00022827"/>
    </source>
</evidence>
<reference evidence="8 9" key="1">
    <citation type="submission" date="2020-02" db="EMBL/GenBank/DDBJ databases">
        <title>Draft genome sequence of Limisphaera ngatamarikiensis NGM72.4T, a thermophilic Verrucomicrobia grouped in subdivision 3.</title>
        <authorList>
            <person name="Carere C.R."/>
            <person name="Steen J."/>
            <person name="Hugenholtz P."/>
            <person name="Stott M.B."/>
        </authorList>
    </citation>
    <scope>NUCLEOTIDE SEQUENCE [LARGE SCALE GENOMIC DNA]</scope>
    <source>
        <strain evidence="8 9">NGM72.4</strain>
    </source>
</reference>
<evidence type="ECO:0000256" key="5">
    <source>
        <dbReference type="ARBA" id="ARBA00023002"/>
    </source>
</evidence>
<keyword evidence="9" id="KW-1185">Reference proteome</keyword>
<evidence type="ECO:0000256" key="2">
    <source>
        <dbReference type="ARBA" id="ARBA00009130"/>
    </source>
</evidence>
<comment type="caution">
    <text evidence="8">The sequence shown here is derived from an EMBL/GenBank/DDBJ whole genome shotgun (WGS) entry which is preliminary data.</text>
</comment>
<protein>
    <submittedName>
        <fullName evidence="8">FAD-dependent oxidoreductase</fullName>
    </submittedName>
</protein>
<dbReference type="InterPro" id="IPR001763">
    <property type="entry name" value="Rhodanese-like_dom"/>
</dbReference>
<proteinExistence type="inferred from homology"/>
<evidence type="ECO:0000313" key="8">
    <source>
        <dbReference type="EMBL" id="NGO40534.1"/>
    </source>
</evidence>
<organism evidence="8 9">
    <name type="scientific">Limisphaera ngatamarikiensis</name>
    <dbReference type="NCBI Taxonomy" id="1324935"/>
    <lineage>
        <taxon>Bacteria</taxon>
        <taxon>Pseudomonadati</taxon>
        <taxon>Verrucomicrobiota</taxon>
        <taxon>Verrucomicrobiia</taxon>
        <taxon>Limisphaerales</taxon>
        <taxon>Limisphaeraceae</taxon>
        <taxon>Limisphaera</taxon>
    </lineage>
</organism>
<dbReference type="EMBL" id="JAAKYA010000096">
    <property type="protein sequence ID" value="NGO40534.1"/>
    <property type="molecule type" value="Genomic_DNA"/>
</dbReference>
<comment type="cofactor">
    <cofactor evidence="1">
        <name>FAD</name>
        <dbReference type="ChEBI" id="CHEBI:57692"/>
    </cofactor>
</comment>
<dbReference type="InterPro" id="IPR050260">
    <property type="entry name" value="FAD-bd_OxRdtase"/>
</dbReference>
<dbReference type="PRINTS" id="PR00368">
    <property type="entry name" value="FADPNR"/>
</dbReference>
<sequence>MKSRRIVIVGGVAGGASAAARIRRLDEHARIVVFERGPHVSFANCGLPYYVGGEITQREELLLHTPQSLWDRFRIEVRVRTEVMAIDRSAQTVRVRDLTTGEEGSEGYDALILAPGAVPVRPPLPGLDRPGHFFVRNVPDVEAIRDWIEQHRARRAVVVGGGYIGLEMTEQLHRRGLEVALVEALPQVMAPLDPEMAGWLHRELRSQGVHLHLGDPVTALEPPAESESAAASVVRLRSGFRLPADVVILALGVRPEVTLARHAGLALGELGGIRVDDYLRTSDPHIWAVGDAIEVRDRVTGQWTLLPLAGPANRQGRVAANNVCGRPTRYEGSWGTAILRLFGLTAACTGANEKTLRRLGLPFEAVHLHPGSHAGYYPGAQPIAMKILFDPESGRLWGAQAVGRDGVDKRIDVLATALQAGLTVDDLADLELAYAPPFGSAKDPVNLAGMAAQNVRQGLVRLAQWHEVERLDPARTLLLDVRSAEERRQGAIPGSVHIPLPQLRDRLQELPRDREIIVACASGQRSYFACRVLEQHGFRVRNLTGSYRTWSAARETPGAAAGPSGGMA</sequence>
<evidence type="ECO:0000256" key="3">
    <source>
        <dbReference type="ARBA" id="ARBA00022630"/>
    </source>
</evidence>
<accession>A0A6M1RYW7</accession>
<evidence type="ECO:0000259" key="7">
    <source>
        <dbReference type="PROSITE" id="PS50206"/>
    </source>
</evidence>
<dbReference type="InterPro" id="IPR016156">
    <property type="entry name" value="FAD/NAD-linked_Rdtase_dimer_sf"/>
</dbReference>
<keyword evidence="6" id="KW-0676">Redox-active center</keyword>
<dbReference type="InterPro" id="IPR023753">
    <property type="entry name" value="FAD/NAD-binding_dom"/>
</dbReference>
<dbReference type="GO" id="GO:0016491">
    <property type="term" value="F:oxidoreductase activity"/>
    <property type="evidence" value="ECO:0007669"/>
    <property type="project" value="UniProtKB-KW"/>
</dbReference>
<dbReference type="PANTHER" id="PTHR43429">
    <property type="entry name" value="PYRIDINE NUCLEOTIDE-DISULFIDE OXIDOREDUCTASE DOMAIN-CONTAINING"/>
    <property type="match status" value="1"/>
</dbReference>
<dbReference type="Pfam" id="PF02852">
    <property type="entry name" value="Pyr_redox_dim"/>
    <property type="match status" value="1"/>
</dbReference>
<dbReference type="Pfam" id="PF07992">
    <property type="entry name" value="Pyr_redox_2"/>
    <property type="match status" value="1"/>
</dbReference>
<dbReference type="AlphaFoldDB" id="A0A6M1RYW7"/>
<keyword evidence="4" id="KW-0274">FAD</keyword>
<dbReference type="SUPFAM" id="SSF52821">
    <property type="entry name" value="Rhodanese/Cell cycle control phosphatase"/>
    <property type="match status" value="1"/>
</dbReference>
<name>A0A6M1RYW7_9BACT</name>
<comment type="similarity">
    <text evidence="2">Belongs to the class-III pyridine nucleotide-disulfide oxidoreductase family.</text>
</comment>
<keyword evidence="3" id="KW-0285">Flavoprotein</keyword>
<dbReference type="Gene3D" id="3.50.50.60">
    <property type="entry name" value="FAD/NAD(P)-binding domain"/>
    <property type="match status" value="2"/>
</dbReference>
<dbReference type="SMART" id="SM00450">
    <property type="entry name" value="RHOD"/>
    <property type="match status" value="1"/>
</dbReference>
<dbReference type="SUPFAM" id="SSF55424">
    <property type="entry name" value="FAD/NAD-linked reductases, dimerisation (C-terminal) domain"/>
    <property type="match status" value="1"/>
</dbReference>
<dbReference type="Gene3D" id="3.40.250.10">
    <property type="entry name" value="Rhodanese-like domain"/>
    <property type="match status" value="1"/>
</dbReference>
<dbReference type="InterPro" id="IPR036188">
    <property type="entry name" value="FAD/NAD-bd_sf"/>
</dbReference>
<dbReference type="PANTHER" id="PTHR43429:SF1">
    <property type="entry name" value="NAD(P)H SULFUR OXIDOREDUCTASE (COA-DEPENDENT)"/>
    <property type="match status" value="1"/>
</dbReference>
<gene>
    <name evidence="8" type="ORF">G4L39_14190</name>
</gene>
<dbReference type="Pfam" id="PF00581">
    <property type="entry name" value="Rhodanese"/>
    <property type="match status" value="1"/>
</dbReference>
<dbReference type="CDD" id="cd01524">
    <property type="entry name" value="RHOD_Pyr_redox"/>
    <property type="match status" value="1"/>
</dbReference>
<feature type="domain" description="Rhodanese" evidence="7">
    <location>
        <begin position="472"/>
        <end position="559"/>
    </location>
</feature>
<dbReference type="SUPFAM" id="SSF51905">
    <property type="entry name" value="FAD/NAD(P)-binding domain"/>
    <property type="match status" value="1"/>
</dbReference>
<dbReference type="InterPro" id="IPR036873">
    <property type="entry name" value="Rhodanese-like_dom_sf"/>
</dbReference>
<dbReference type="PRINTS" id="PR00411">
    <property type="entry name" value="PNDRDTASEI"/>
</dbReference>
<dbReference type="PROSITE" id="PS50206">
    <property type="entry name" value="RHODANESE_3"/>
    <property type="match status" value="1"/>
</dbReference>
<dbReference type="RefSeq" id="WP_165109222.1">
    <property type="nucleotide sequence ID" value="NZ_JAAKYA010000096.1"/>
</dbReference>